<dbReference type="PANTHER" id="PTHR40780">
    <property type="entry name" value="DUF3669 DOMAIN-CONTAINING PROTEIN"/>
    <property type="match status" value="1"/>
</dbReference>
<evidence type="ECO:0000259" key="2">
    <source>
        <dbReference type="Pfam" id="PF12417"/>
    </source>
</evidence>
<evidence type="ECO:0000313" key="3">
    <source>
        <dbReference type="EMBL" id="KAK3392284.1"/>
    </source>
</evidence>
<dbReference type="AlphaFoldDB" id="A0AAE0P2W2"/>
<sequence>MNREQQSKALVRIGKGYCGSVWAIPLANDNLPAVDLDNTNIENHIMSPQPVLKRGDGSEYRSVTDEHDIHKHIVSSLATVKAVSSSSSSSNLDLPQQNNLNLISSHQAIQDYCNCLVSFLARAAVASSSPSSLSPNPTGNLSQRNDLITASYQVNIVQPLGLITATSPLWPQILPFLPPDHRPCDALLNERIPPMPKPVREVMAKEYLSARRHIHNHQGRHAAAATSSNNQERSIDPTLPLPHALQTAANIEQNCLVRPLLGTCSRRRYQHITTNEPPRSQQQAQVEPISEERRRMTLAQLMRRLRAEASRREHEEERHERYFNLSSLRNFPLHLDQMRHLKMPVDEYASAMADAMAFLHWGAETDAGGVEFVIARPRQDQASPGAASPGAASTCASGTRPSIGSKPFTSVPVLGGEHALWLLDFDCCRMVTIPSPDLAKEDEEEDGGKKVTEFLDVLARAFWRNDPWYPRPLDPPNGNDKDLVYIDDKKLWERFRGRYITTSRQILVEKGRTGRVVMGLPSRLIDLIVKMKGRWKASAV</sequence>
<reference evidence="3" key="1">
    <citation type="journal article" date="2023" name="Mol. Phylogenet. Evol.">
        <title>Genome-scale phylogeny and comparative genomics of the fungal order Sordariales.</title>
        <authorList>
            <person name="Hensen N."/>
            <person name="Bonometti L."/>
            <person name="Westerberg I."/>
            <person name="Brannstrom I.O."/>
            <person name="Guillou S."/>
            <person name="Cros-Aarteil S."/>
            <person name="Calhoun S."/>
            <person name="Haridas S."/>
            <person name="Kuo A."/>
            <person name="Mondo S."/>
            <person name="Pangilinan J."/>
            <person name="Riley R."/>
            <person name="LaButti K."/>
            <person name="Andreopoulos B."/>
            <person name="Lipzen A."/>
            <person name="Chen C."/>
            <person name="Yan M."/>
            <person name="Daum C."/>
            <person name="Ng V."/>
            <person name="Clum A."/>
            <person name="Steindorff A."/>
            <person name="Ohm R.A."/>
            <person name="Martin F."/>
            <person name="Silar P."/>
            <person name="Natvig D.O."/>
            <person name="Lalanne C."/>
            <person name="Gautier V."/>
            <person name="Ament-Velasquez S.L."/>
            <person name="Kruys A."/>
            <person name="Hutchinson M.I."/>
            <person name="Powell A.J."/>
            <person name="Barry K."/>
            <person name="Miller A.N."/>
            <person name="Grigoriev I.V."/>
            <person name="Debuchy R."/>
            <person name="Gladieux P."/>
            <person name="Hiltunen Thoren M."/>
            <person name="Johannesson H."/>
        </authorList>
    </citation>
    <scope>NUCLEOTIDE SEQUENCE</scope>
    <source>
        <strain evidence="3">FGSC 1904</strain>
    </source>
</reference>
<dbReference type="EMBL" id="JAUTDP010000011">
    <property type="protein sequence ID" value="KAK3392284.1"/>
    <property type="molecule type" value="Genomic_DNA"/>
</dbReference>
<dbReference type="InterPro" id="IPR022137">
    <property type="entry name" value="Znf_prot_DUF3669"/>
</dbReference>
<dbReference type="PANTHER" id="PTHR40780:SF3">
    <property type="entry name" value="DUF3669 DOMAIN-CONTAINING PROTEIN"/>
    <property type="match status" value="1"/>
</dbReference>
<reference evidence="3" key="2">
    <citation type="submission" date="2023-07" db="EMBL/GenBank/DDBJ databases">
        <authorList>
            <consortium name="Lawrence Berkeley National Laboratory"/>
            <person name="Haridas S."/>
            <person name="Hensen N."/>
            <person name="Bonometti L."/>
            <person name="Westerberg I."/>
            <person name="Brannstrom I.O."/>
            <person name="Guillou S."/>
            <person name="Cros-Aarteil S."/>
            <person name="Calhoun S."/>
            <person name="Kuo A."/>
            <person name="Mondo S."/>
            <person name="Pangilinan J."/>
            <person name="Riley R."/>
            <person name="LaButti K."/>
            <person name="Andreopoulos B."/>
            <person name="Lipzen A."/>
            <person name="Chen C."/>
            <person name="Yanf M."/>
            <person name="Daum C."/>
            <person name="Ng V."/>
            <person name="Clum A."/>
            <person name="Steindorff A."/>
            <person name="Ohm R."/>
            <person name="Martin F."/>
            <person name="Silar P."/>
            <person name="Natvig D."/>
            <person name="Lalanne C."/>
            <person name="Gautier V."/>
            <person name="Ament-velasquez S.L."/>
            <person name="Kruys A."/>
            <person name="Hutchinson M.I."/>
            <person name="Powell A.J."/>
            <person name="Barry K."/>
            <person name="Miller A.N."/>
            <person name="Grigoriev I.V."/>
            <person name="Debuchy R."/>
            <person name="Gladieux P."/>
            <person name="Thoren M.H."/>
            <person name="Johannesson H."/>
        </authorList>
    </citation>
    <scope>NUCLEOTIDE SEQUENCE</scope>
    <source>
        <strain evidence="3">FGSC 1904</strain>
    </source>
</reference>
<feature type="region of interest" description="Disordered" evidence="1">
    <location>
        <begin position="380"/>
        <end position="401"/>
    </location>
</feature>
<accession>A0AAE0P2W2</accession>
<feature type="compositionally biased region" description="Low complexity" evidence="1">
    <location>
        <begin position="382"/>
        <end position="399"/>
    </location>
</feature>
<dbReference type="Pfam" id="PF12417">
    <property type="entry name" value="DUF3669"/>
    <property type="match status" value="1"/>
</dbReference>
<comment type="caution">
    <text evidence="3">The sequence shown here is derived from an EMBL/GenBank/DDBJ whole genome shotgun (WGS) entry which is preliminary data.</text>
</comment>
<evidence type="ECO:0000256" key="1">
    <source>
        <dbReference type="SAM" id="MobiDB-lite"/>
    </source>
</evidence>
<gene>
    <name evidence="3" type="ORF">B0T20DRAFT_487811</name>
</gene>
<evidence type="ECO:0000313" key="4">
    <source>
        <dbReference type="Proteomes" id="UP001281003"/>
    </source>
</evidence>
<keyword evidence="4" id="KW-1185">Reference proteome</keyword>
<name>A0AAE0P2W2_SORBR</name>
<organism evidence="3 4">
    <name type="scientific">Sordaria brevicollis</name>
    <dbReference type="NCBI Taxonomy" id="83679"/>
    <lineage>
        <taxon>Eukaryota</taxon>
        <taxon>Fungi</taxon>
        <taxon>Dikarya</taxon>
        <taxon>Ascomycota</taxon>
        <taxon>Pezizomycotina</taxon>
        <taxon>Sordariomycetes</taxon>
        <taxon>Sordariomycetidae</taxon>
        <taxon>Sordariales</taxon>
        <taxon>Sordariaceae</taxon>
        <taxon>Sordaria</taxon>
    </lineage>
</organism>
<feature type="domain" description="DUF3669" evidence="2">
    <location>
        <begin position="420"/>
        <end position="510"/>
    </location>
</feature>
<proteinExistence type="predicted"/>
<dbReference type="Proteomes" id="UP001281003">
    <property type="component" value="Unassembled WGS sequence"/>
</dbReference>
<protein>
    <submittedName>
        <fullName evidence="3">Zinc finger protein-domain-containing protein</fullName>
    </submittedName>
</protein>